<keyword evidence="6" id="KW-1133">Transmembrane helix</keyword>
<name>X6P123_RETFI</name>
<comment type="caution">
    <text evidence="11">The sequence shown here is derived from an EMBL/GenBank/DDBJ whole genome shotgun (WGS) entry which is preliminary data.</text>
</comment>
<evidence type="ECO:0000256" key="1">
    <source>
        <dbReference type="ARBA" id="ARBA00004141"/>
    </source>
</evidence>
<evidence type="ECO:0000313" key="11">
    <source>
        <dbReference type="EMBL" id="ETO31247.1"/>
    </source>
</evidence>
<feature type="repeat" description="Solcar" evidence="8">
    <location>
        <begin position="7"/>
        <end position="95"/>
    </location>
</feature>
<evidence type="ECO:0000256" key="5">
    <source>
        <dbReference type="ARBA" id="ARBA00022737"/>
    </source>
</evidence>
<dbReference type="InterPro" id="IPR023395">
    <property type="entry name" value="MCP_dom_sf"/>
</dbReference>
<proteinExistence type="inferred from homology"/>
<feature type="chain" id="PRO_5004975918" description="Mitochondrial carrier protein" evidence="10">
    <location>
        <begin position="27"/>
        <end position="196"/>
    </location>
</feature>
<protein>
    <recommendedName>
        <fullName evidence="13">Mitochondrial carrier protein</fullName>
    </recommendedName>
</protein>
<evidence type="ECO:0000256" key="7">
    <source>
        <dbReference type="ARBA" id="ARBA00023136"/>
    </source>
</evidence>
<feature type="signal peptide" evidence="10">
    <location>
        <begin position="1"/>
        <end position="26"/>
    </location>
</feature>
<dbReference type="EMBL" id="ASPP01005051">
    <property type="protein sequence ID" value="ETO31247.1"/>
    <property type="molecule type" value="Genomic_DNA"/>
</dbReference>
<feature type="repeat" description="Solcar" evidence="8">
    <location>
        <begin position="99"/>
        <end position="185"/>
    </location>
</feature>
<evidence type="ECO:0000256" key="4">
    <source>
        <dbReference type="ARBA" id="ARBA00022692"/>
    </source>
</evidence>
<keyword evidence="7 8" id="KW-0472">Membrane</keyword>
<keyword evidence="5" id="KW-0677">Repeat</keyword>
<keyword evidence="3 9" id="KW-0813">Transport</keyword>
<dbReference type="GO" id="GO:0016020">
    <property type="term" value="C:membrane"/>
    <property type="evidence" value="ECO:0007669"/>
    <property type="project" value="UniProtKB-SubCell"/>
</dbReference>
<accession>X6P123</accession>
<dbReference type="PANTHER" id="PTHR45667">
    <property type="entry name" value="S-ADENOSYLMETHIONINE MITOCHONDRIAL CARRIER PROTEIN"/>
    <property type="match status" value="1"/>
</dbReference>
<evidence type="ECO:0000256" key="6">
    <source>
        <dbReference type="ARBA" id="ARBA00022989"/>
    </source>
</evidence>
<dbReference type="OrthoDB" id="250329at2759"/>
<dbReference type="PROSITE" id="PS50920">
    <property type="entry name" value="SOLCAR"/>
    <property type="match status" value="2"/>
</dbReference>
<evidence type="ECO:0000256" key="3">
    <source>
        <dbReference type="ARBA" id="ARBA00022448"/>
    </source>
</evidence>
<evidence type="ECO:0000256" key="2">
    <source>
        <dbReference type="ARBA" id="ARBA00006375"/>
    </source>
</evidence>
<dbReference type="InterPro" id="IPR018108">
    <property type="entry name" value="MCP_transmembrane"/>
</dbReference>
<evidence type="ECO:0000256" key="8">
    <source>
        <dbReference type="PROSITE-ProRule" id="PRU00282"/>
    </source>
</evidence>
<dbReference type="AlphaFoldDB" id="X6P123"/>
<sequence length="196" mass="21783">MSNPIWHNAVFPFVSGLLAEAVGVIAYVPQEVVQQRYVLSHPNSGVTVWSTIRQVYNEHNRNFLKSFYRGTGAALLQYVPSSGIWWASYEAFKYLLCANNGATYTCAGALGGLVTGILTNPFDIARTRIQTRTGDYGQTNPFKLLKVIVKKEKWHGLTKGVAPRVALLTLEGTLFADCYEILLYLSKEKSNTNTDV</sequence>
<evidence type="ECO:0008006" key="13">
    <source>
        <dbReference type="Google" id="ProtNLM"/>
    </source>
</evidence>
<keyword evidence="12" id="KW-1185">Reference proteome</keyword>
<dbReference type="SUPFAM" id="SSF103506">
    <property type="entry name" value="Mitochondrial carrier"/>
    <property type="match status" value="1"/>
</dbReference>
<dbReference type="Pfam" id="PF00153">
    <property type="entry name" value="Mito_carr"/>
    <property type="match status" value="2"/>
</dbReference>
<evidence type="ECO:0000256" key="9">
    <source>
        <dbReference type="RuleBase" id="RU000488"/>
    </source>
</evidence>
<dbReference type="Gene3D" id="1.50.40.10">
    <property type="entry name" value="Mitochondrial carrier domain"/>
    <property type="match status" value="1"/>
</dbReference>
<reference evidence="11 12" key="1">
    <citation type="journal article" date="2013" name="Curr. Biol.">
        <title>The Genome of the Foraminiferan Reticulomyxa filosa.</title>
        <authorList>
            <person name="Glockner G."/>
            <person name="Hulsmann N."/>
            <person name="Schleicher M."/>
            <person name="Noegel A.A."/>
            <person name="Eichinger L."/>
            <person name="Gallinger C."/>
            <person name="Pawlowski J."/>
            <person name="Sierra R."/>
            <person name="Euteneuer U."/>
            <person name="Pillet L."/>
            <person name="Moustafa A."/>
            <person name="Platzer M."/>
            <person name="Groth M."/>
            <person name="Szafranski K."/>
            <person name="Schliwa M."/>
        </authorList>
    </citation>
    <scope>NUCLEOTIDE SEQUENCE [LARGE SCALE GENOMIC DNA]</scope>
</reference>
<dbReference type="Proteomes" id="UP000023152">
    <property type="component" value="Unassembled WGS sequence"/>
</dbReference>
<organism evidence="11 12">
    <name type="scientific">Reticulomyxa filosa</name>
    <dbReference type="NCBI Taxonomy" id="46433"/>
    <lineage>
        <taxon>Eukaryota</taxon>
        <taxon>Sar</taxon>
        <taxon>Rhizaria</taxon>
        <taxon>Retaria</taxon>
        <taxon>Foraminifera</taxon>
        <taxon>Monothalamids</taxon>
        <taxon>Reticulomyxidae</taxon>
        <taxon>Reticulomyxa</taxon>
    </lineage>
</organism>
<keyword evidence="4 8" id="KW-0812">Transmembrane</keyword>
<comment type="similarity">
    <text evidence="2 9">Belongs to the mitochondrial carrier (TC 2.A.29) family.</text>
</comment>
<evidence type="ECO:0000313" key="12">
    <source>
        <dbReference type="Proteomes" id="UP000023152"/>
    </source>
</evidence>
<evidence type="ECO:0000256" key="10">
    <source>
        <dbReference type="SAM" id="SignalP"/>
    </source>
</evidence>
<comment type="subcellular location">
    <subcellularLocation>
        <location evidence="1">Membrane</location>
        <topology evidence="1">Multi-pass membrane protein</topology>
    </subcellularLocation>
</comment>
<keyword evidence="10" id="KW-0732">Signal</keyword>
<gene>
    <name evidence="11" type="ORF">RFI_05872</name>
</gene>